<evidence type="ECO:0000313" key="2">
    <source>
        <dbReference type="EMBL" id="KAJ7073548.1"/>
    </source>
</evidence>
<sequence>MPRRKSSSASRSLLPYRRRRYLSLQALGISPADLAQDTEAWASLSGALPTSPAVGNGDANTGSASQSGAGGSGWSGLGGGGMGWDSSANLGDVNADTWGTGTGVGWDDDADCNWGAPPQEPTCTMSIGWNDDDDVDLVAAHVVKSPCTCGKCIAPDAPAGTATTTSSM</sequence>
<name>A0AAD6TNH8_9AGAR</name>
<organism evidence="2 3">
    <name type="scientific">Mycena belliarum</name>
    <dbReference type="NCBI Taxonomy" id="1033014"/>
    <lineage>
        <taxon>Eukaryota</taxon>
        <taxon>Fungi</taxon>
        <taxon>Dikarya</taxon>
        <taxon>Basidiomycota</taxon>
        <taxon>Agaricomycotina</taxon>
        <taxon>Agaricomycetes</taxon>
        <taxon>Agaricomycetidae</taxon>
        <taxon>Agaricales</taxon>
        <taxon>Marasmiineae</taxon>
        <taxon>Mycenaceae</taxon>
        <taxon>Mycena</taxon>
    </lineage>
</organism>
<evidence type="ECO:0000256" key="1">
    <source>
        <dbReference type="SAM" id="MobiDB-lite"/>
    </source>
</evidence>
<evidence type="ECO:0000313" key="3">
    <source>
        <dbReference type="Proteomes" id="UP001222325"/>
    </source>
</evidence>
<feature type="region of interest" description="Disordered" evidence="1">
    <location>
        <begin position="53"/>
        <end position="90"/>
    </location>
</feature>
<dbReference type="AlphaFoldDB" id="A0AAD6TNH8"/>
<protein>
    <submittedName>
        <fullName evidence="2">Uncharacterized protein</fullName>
    </submittedName>
</protein>
<reference evidence="2" key="1">
    <citation type="submission" date="2023-03" db="EMBL/GenBank/DDBJ databases">
        <title>Massive genome expansion in bonnet fungi (Mycena s.s.) driven by repeated elements and novel gene families across ecological guilds.</title>
        <authorList>
            <consortium name="Lawrence Berkeley National Laboratory"/>
            <person name="Harder C.B."/>
            <person name="Miyauchi S."/>
            <person name="Viragh M."/>
            <person name="Kuo A."/>
            <person name="Thoen E."/>
            <person name="Andreopoulos B."/>
            <person name="Lu D."/>
            <person name="Skrede I."/>
            <person name="Drula E."/>
            <person name="Henrissat B."/>
            <person name="Morin E."/>
            <person name="Kohler A."/>
            <person name="Barry K."/>
            <person name="LaButti K."/>
            <person name="Morin E."/>
            <person name="Salamov A."/>
            <person name="Lipzen A."/>
            <person name="Mereny Z."/>
            <person name="Hegedus B."/>
            <person name="Baldrian P."/>
            <person name="Stursova M."/>
            <person name="Weitz H."/>
            <person name="Taylor A."/>
            <person name="Grigoriev I.V."/>
            <person name="Nagy L.G."/>
            <person name="Martin F."/>
            <person name="Kauserud H."/>
        </authorList>
    </citation>
    <scope>NUCLEOTIDE SEQUENCE</scope>
    <source>
        <strain evidence="2">CBHHK173m</strain>
    </source>
</reference>
<proteinExistence type="predicted"/>
<accession>A0AAD6TNH8</accession>
<dbReference type="EMBL" id="JARJCN010000111">
    <property type="protein sequence ID" value="KAJ7073548.1"/>
    <property type="molecule type" value="Genomic_DNA"/>
</dbReference>
<feature type="compositionally biased region" description="Gly residues" evidence="1">
    <location>
        <begin position="68"/>
        <end position="83"/>
    </location>
</feature>
<gene>
    <name evidence="2" type="ORF">B0H15DRAFT_957081</name>
</gene>
<dbReference type="Proteomes" id="UP001222325">
    <property type="component" value="Unassembled WGS sequence"/>
</dbReference>
<comment type="caution">
    <text evidence="2">The sequence shown here is derived from an EMBL/GenBank/DDBJ whole genome shotgun (WGS) entry which is preliminary data.</text>
</comment>
<keyword evidence="3" id="KW-1185">Reference proteome</keyword>